<sequence>MKTLIVAHSTPRPMTAHSASVPRSYHAGLVFDQMGPNPTIVKRPKEQVEKAPLATEEGLMTKVEMLDWQLLEKSSLNFGGISDVDQDPFILTLQKDVFGVISRRPGMLYDVS</sequence>
<dbReference type="Proteomes" id="UP001630127">
    <property type="component" value="Unassembled WGS sequence"/>
</dbReference>
<protein>
    <submittedName>
        <fullName evidence="1">Uncharacterized protein</fullName>
    </submittedName>
</protein>
<comment type="caution">
    <text evidence="1">The sequence shown here is derived from an EMBL/GenBank/DDBJ whole genome shotgun (WGS) entry which is preliminary data.</text>
</comment>
<reference evidence="1 2" key="1">
    <citation type="submission" date="2024-11" db="EMBL/GenBank/DDBJ databases">
        <title>A near-complete genome assembly of Cinchona calisaya.</title>
        <authorList>
            <person name="Lian D.C."/>
            <person name="Zhao X.W."/>
            <person name="Wei L."/>
        </authorList>
    </citation>
    <scope>NUCLEOTIDE SEQUENCE [LARGE SCALE GENOMIC DNA]</scope>
    <source>
        <tissue evidence="1">Nenye</tissue>
    </source>
</reference>
<evidence type="ECO:0000313" key="2">
    <source>
        <dbReference type="Proteomes" id="UP001630127"/>
    </source>
</evidence>
<name>A0ABD2YSS4_9GENT</name>
<accession>A0ABD2YSS4</accession>
<dbReference type="EMBL" id="JBJUIK010000012">
    <property type="protein sequence ID" value="KAL3510402.1"/>
    <property type="molecule type" value="Genomic_DNA"/>
</dbReference>
<gene>
    <name evidence="1" type="ORF">ACH5RR_029803</name>
</gene>
<evidence type="ECO:0000313" key="1">
    <source>
        <dbReference type="EMBL" id="KAL3510402.1"/>
    </source>
</evidence>
<organism evidence="1 2">
    <name type="scientific">Cinchona calisaya</name>
    <dbReference type="NCBI Taxonomy" id="153742"/>
    <lineage>
        <taxon>Eukaryota</taxon>
        <taxon>Viridiplantae</taxon>
        <taxon>Streptophyta</taxon>
        <taxon>Embryophyta</taxon>
        <taxon>Tracheophyta</taxon>
        <taxon>Spermatophyta</taxon>
        <taxon>Magnoliopsida</taxon>
        <taxon>eudicotyledons</taxon>
        <taxon>Gunneridae</taxon>
        <taxon>Pentapetalae</taxon>
        <taxon>asterids</taxon>
        <taxon>lamiids</taxon>
        <taxon>Gentianales</taxon>
        <taxon>Rubiaceae</taxon>
        <taxon>Cinchonoideae</taxon>
        <taxon>Cinchoneae</taxon>
        <taxon>Cinchona</taxon>
    </lineage>
</organism>
<dbReference type="AlphaFoldDB" id="A0ABD2YSS4"/>
<proteinExistence type="predicted"/>
<keyword evidence="2" id="KW-1185">Reference proteome</keyword>